<dbReference type="EMBL" id="JAPQKQ010000002">
    <property type="protein sequence ID" value="KAJ5208754.1"/>
    <property type="molecule type" value="Genomic_DNA"/>
</dbReference>
<reference evidence="8" key="2">
    <citation type="journal article" date="2023" name="IMA Fungus">
        <title>Comparative genomic study of the Penicillium genus elucidates a diverse pangenome and 15 lateral gene transfer events.</title>
        <authorList>
            <person name="Petersen C."/>
            <person name="Sorensen T."/>
            <person name="Nielsen M.R."/>
            <person name="Sondergaard T.E."/>
            <person name="Sorensen J.L."/>
            <person name="Fitzpatrick D.A."/>
            <person name="Frisvad J.C."/>
            <person name="Nielsen K.L."/>
        </authorList>
    </citation>
    <scope>NUCLEOTIDE SEQUENCE</scope>
    <source>
        <strain evidence="8">IBT 20477</strain>
    </source>
</reference>
<evidence type="ECO:0000256" key="5">
    <source>
        <dbReference type="ARBA" id="ARBA00023136"/>
    </source>
</evidence>
<evidence type="ECO:0000256" key="6">
    <source>
        <dbReference type="SAM" id="Phobius"/>
    </source>
</evidence>
<dbReference type="InterPro" id="IPR011701">
    <property type="entry name" value="MFS"/>
</dbReference>
<accession>A0A9W9MWC8</accession>
<keyword evidence="5 6" id="KW-0472">Membrane</keyword>
<dbReference type="Gene3D" id="1.20.1250.20">
    <property type="entry name" value="MFS general substrate transporter like domains"/>
    <property type="match status" value="1"/>
</dbReference>
<keyword evidence="2" id="KW-0813">Transport</keyword>
<dbReference type="Proteomes" id="UP001150942">
    <property type="component" value="Unassembled WGS sequence"/>
</dbReference>
<comment type="caution">
    <text evidence="8">The sequence shown here is derived from an EMBL/GenBank/DDBJ whole genome shotgun (WGS) entry which is preliminary data.</text>
</comment>
<gene>
    <name evidence="8" type="ORF">N7449_003133</name>
</gene>
<comment type="subcellular location">
    <subcellularLocation>
        <location evidence="1">Membrane</location>
        <topology evidence="1">Multi-pass membrane protein</topology>
    </subcellularLocation>
</comment>
<dbReference type="Pfam" id="PF07690">
    <property type="entry name" value="MFS_1"/>
    <property type="match status" value="1"/>
</dbReference>
<evidence type="ECO:0000256" key="3">
    <source>
        <dbReference type="ARBA" id="ARBA00022692"/>
    </source>
</evidence>
<feature type="transmembrane region" description="Helical" evidence="6">
    <location>
        <begin position="142"/>
        <end position="163"/>
    </location>
</feature>
<feature type="transmembrane region" description="Helical" evidence="6">
    <location>
        <begin position="102"/>
        <end position="122"/>
    </location>
</feature>
<protein>
    <recommendedName>
        <fullName evidence="7">Major facilitator superfamily (MFS) profile domain-containing protein</fullName>
    </recommendedName>
</protein>
<dbReference type="InterPro" id="IPR036259">
    <property type="entry name" value="MFS_trans_sf"/>
</dbReference>
<evidence type="ECO:0000313" key="8">
    <source>
        <dbReference type="EMBL" id="KAJ5208754.1"/>
    </source>
</evidence>
<organism evidence="8 9">
    <name type="scientific">Penicillium cf. viridicatum</name>
    <dbReference type="NCBI Taxonomy" id="2972119"/>
    <lineage>
        <taxon>Eukaryota</taxon>
        <taxon>Fungi</taxon>
        <taxon>Dikarya</taxon>
        <taxon>Ascomycota</taxon>
        <taxon>Pezizomycotina</taxon>
        <taxon>Eurotiomycetes</taxon>
        <taxon>Eurotiomycetidae</taxon>
        <taxon>Eurotiales</taxon>
        <taxon>Aspergillaceae</taxon>
        <taxon>Penicillium</taxon>
    </lineage>
</organism>
<dbReference type="PANTHER" id="PTHR23501">
    <property type="entry name" value="MAJOR FACILITATOR SUPERFAMILY"/>
    <property type="match status" value="1"/>
</dbReference>
<evidence type="ECO:0000256" key="2">
    <source>
        <dbReference type="ARBA" id="ARBA00022448"/>
    </source>
</evidence>
<feature type="transmembrane region" description="Helical" evidence="6">
    <location>
        <begin position="169"/>
        <end position="192"/>
    </location>
</feature>
<feature type="transmembrane region" description="Helical" evidence="6">
    <location>
        <begin position="12"/>
        <end position="32"/>
    </location>
</feature>
<dbReference type="InterPro" id="IPR020846">
    <property type="entry name" value="MFS_dom"/>
</dbReference>
<dbReference type="PANTHER" id="PTHR23501:SF177">
    <property type="entry name" value="MAJOR FACILITATOR SUPERFAMILY (MFS) PROFILE DOMAIN-CONTAINING PROTEIN-RELATED"/>
    <property type="match status" value="1"/>
</dbReference>
<dbReference type="AlphaFoldDB" id="A0A9W9MWC8"/>
<keyword evidence="9" id="KW-1185">Reference proteome</keyword>
<dbReference type="PROSITE" id="PS50850">
    <property type="entry name" value="MFS"/>
    <property type="match status" value="1"/>
</dbReference>
<dbReference type="GO" id="GO:0005886">
    <property type="term" value="C:plasma membrane"/>
    <property type="evidence" value="ECO:0007669"/>
    <property type="project" value="TreeGrafter"/>
</dbReference>
<dbReference type="SUPFAM" id="SSF103473">
    <property type="entry name" value="MFS general substrate transporter"/>
    <property type="match status" value="1"/>
</dbReference>
<dbReference type="OrthoDB" id="10021397at2759"/>
<name>A0A9W9MWC8_9EURO</name>
<evidence type="ECO:0000259" key="7">
    <source>
        <dbReference type="PROSITE" id="PS50850"/>
    </source>
</evidence>
<feature type="domain" description="Major facilitator superfamily (MFS) profile" evidence="7">
    <location>
        <begin position="1"/>
        <end position="341"/>
    </location>
</feature>
<keyword evidence="4 6" id="KW-1133">Transmembrane helix</keyword>
<dbReference type="GO" id="GO:0022857">
    <property type="term" value="F:transmembrane transporter activity"/>
    <property type="evidence" value="ECO:0007669"/>
    <property type="project" value="InterPro"/>
</dbReference>
<feature type="transmembrane region" description="Helical" evidence="6">
    <location>
        <begin position="71"/>
        <end position="90"/>
    </location>
</feature>
<proteinExistence type="predicted"/>
<evidence type="ECO:0000256" key="4">
    <source>
        <dbReference type="ARBA" id="ARBA00022989"/>
    </source>
</evidence>
<reference evidence="8" key="1">
    <citation type="submission" date="2022-11" db="EMBL/GenBank/DDBJ databases">
        <authorList>
            <person name="Petersen C."/>
        </authorList>
    </citation>
    <scope>NUCLEOTIDE SEQUENCE</scope>
    <source>
        <strain evidence="8">IBT 20477</strain>
    </source>
</reference>
<keyword evidence="3 6" id="KW-0812">Transmembrane</keyword>
<evidence type="ECO:0000256" key="1">
    <source>
        <dbReference type="ARBA" id="ARBA00004141"/>
    </source>
</evidence>
<evidence type="ECO:0000313" key="9">
    <source>
        <dbReference type="Proteomes" id="UP001150942"/>
    </source>
</evidence>
<sequence length="341" mass="37233">MWGKMYKYLRIKWVYLSSVVFYLVGSIVAASAQNSLSVIIGRAIQGLGAARTLGGSVLLISVMAEPRRRPVLIGSWMGVFMVSTILGPVLGGVFTSEVSWRWCFWINLPLGGPIVIMCLLFLRVPGHIKPVPATWKEIILQLDIPGFSLLLGSLVCFALALQWGGQTKAWSAGVVIAPLVLWIAFTIMFFIVEAFQGSRAMVPLKLLKPRMTWANALWCYIVDTSQARYLRPQVLYGFRLGLGNQIPMTAVQGFSKPEGVASSTGIMLMCQSISGTYFVLVAQSLFANRMLQTLESSNSNIDTLLALGTGAAEIQHVFTGEELIAVSNAYMVGIKAFSPLV</sequence>